<dbReference type="InterPro" id="IPR051678">
    <property type="entry name" value="AGP_Transferase"/>
</dbReference>
<dbReference type="GO" id="GO:0046872">
    <property type="term" value="F:metal ion binding"/>
    <property type="evidence" value="ECO:0007669"/>
    <property type="project" value="UniProtKB-KW"/>
</dbReference>
<comment type="caution">
    <text evidence="14">The sequence shown here is derived from an EMBL/GenBank/DDBJ whole genome shotgun (WGS) entry which is preliminary data.</text>
</comment>
<protein>
    <recommendedName>
        <fullName evidence="3">Aminoglycoside 3'-phosphotransferase</fullName>
        <ecNumber evidence="2">2.7.1.95</ecNumber>
    </recommendedName>
</protein>
<feature type="binding site" evidence="12">
    <location>
        <position position="195"/>
    </location>
    <ligand>
        <name>Mg(2+)</name>
        <dbReference type="ChEBI" id="CHEBI:18420"/>
    </ligand>
</feature>
<evidence type="ECO:0000256" key="1">
    <source>
        <dbReference type="ARBA" id="ARBA00006219"/>
    </source>
</evidence>
<name>A0A078RD37_PHOVU</name>
<dbReference type="GeneID" id="86911174"/>
<keyword evidence="4 10" id="KW-0808">Transferase</keyword>
<dbReference type="EMBL" id="JNHI01000002">
    <property type="protein sequence ID" value="KDS33454.1"/>
    <property type="molecule type" value="Genomic_DNA"/>
</dbReference>
<dbReference type="GO" id="GO:0046677">
    <property type="term" value="P:response to antibiotic"/>
    <property type="evidence" value="ECO:0007669"/>
    <property type="project" value="UniProtKB-KW"/>
</dbReference>
<evidence type="ECO:0000256" key="5">
    <source>
        <dbReference type="ARBA" id="ARBA00022741"/>
    </source>
</evidence>
<evidence type="ECO:0000256" key="7">
    <source>
        <dbReference type="ARBA" id="ARBA00022840"/>
    </source>
</evidence>
<dbReference type="InterPro" id="IPR011009">
    <property type="entry name" value="Kinase-like_dom_sf"/>
</dbReference>
<evidence type="ECO:0000256" key="8">
    <source>
        <dbReference type="ARBA" id="ARBA00023251"/>
    </source>
</evidence>
<evidence type="ECO:0000256" key="9">
    <source>
        <dbReference type="ARBA" id="ARBA00048925"/>
    </source>
</evidence>
<accession>A0A078RD37</accession>
<evidence type="ECO:0000256" key="4">
    <source>
        <dbReference type="ARBA" id="ARBA00022679"/>
    </source>
</evidence>
<dbReference type="SUPFAM" id="SSF56112">
    <property type="entry name" value="Protein kinase-like (PK-like)"/>
    <property type="match status" value="1"/>
</dbReference>
<dbReference type="EC" id="2.7.1.95" evidence="2"/>
<dbReference type="AlphaFoldDB" id="A0A078RD37"/>
<dbReference type="PIRSF" id="PIRSF000706">
    <property type="entry name" value="Kanamycin_kin"/>
    <property type="match status" value="1"/>
</dbReference>
<keyword evidence="12" id="KW-0479">Metal-binding</keyword>
<keyword evidence="6 10" id="KW-0418">Kinase</keyword>
<dbReference type="Proteomes" id="UP000028134">
    <property type="component" value="Unassembled WGS sequence"/>
</dbReference>
<dbReference type="PATRIC" id="fig|1339350.3.peg.597"/>
<keyword evidence="5 10" id="KW-0547">Nucleotide-binding</keyword>
<dbReference type="Gene3D" id="3.90.1200.10">
    <property type="match status" value="1"/>
</dbReference>
<comment type="catalytic activity">
    <reaction evidence="9">
        <text>kanamycin A + ATP = kanamycin 3'-phosphate + ADP + H(+)</text>
        <dbReference type="Rhea" id="RHEA:24256"/>
        <dbReference type="ChEBI" id="CHEBI:15378"/>
        <dbReference type="ChEBI" id="CHEBI:30616"/>
        <dbReference type="ChEBI" id="CHEBI:57909"/>
        <dbReference type="ChEBI" id="CHEBI:58214"/>
        <dbReference type="ChEBI" id="CHEBI:456216"/>
        <dbReference type="EC" id="2.7.1.95"/>
    </reaction>
</comment>
<keyword evidence="8 10" id="KW-0046">Antibiotic resistance</keyword>
<keyword evidence="7 10" id="KW-0067">ATP-binding</keyword>
<dbReference type="RefSeq" id="WP_001096887.1">
    <property type="nucleotide sequence ID" value="NZ_JNHI01000002.1"/>
</dbReference>
<gene>
    <name evidence="14" type="primary">aphA</name>
    <name evidence="14" type="ORF">M097_0619</name>
</gene>
<evidence type="ECO:0000313" key="15">
    <source>
        <dbReference type="Proteomes" id="UP000028134"/>
    </source>
</evidence>
<keyword evidence="12" id="KW-0460">Magnesium</keyword>
<evidence type="ECO:0000256" key="2">
    <source>
        <dbReference type="ARBA" id="ARBA00012193"/>
    </source>
</evidence>
<dbReference type="NCBIfam" id="NF033068">
    <property type="entry name" value="APH_3p"/>
    <property type="match status" value="1"/>
</dbReference>
<dbReference type="GO" id="GO:0008910">
    <property type="term" value="F:kanamycin kinase activity"/>
    <property type="evidence" value="ECO:0007669"/>
    <property type="project" value="UniProtKB-EC"/>
</dbReference>
<dbReference type="Gene3D" id="3.30.200.20">
    <property type="entry name" value="Phosphorylase Kinase, domain 1"/>
    <property type="match status" value="1"/>
</dbReference>
<dbReference type="SMR" id="A0A078RD37"/>
<evidence type="ECO:0000313" key="14">
    <source>
        <dbReference type="EMBL" id="KDS33454.1"/>
    </source>
</evidence>
<comment type="similarity">
    <text evidence="1 10">Belongs to the aminoglycoside phosphotransferase family.</text>
</comment>
<feature type="domain" description="Aminoglycoside phosphotransferase" evidence="13">
    <location>
        <begin position="25"/>
        <end position="256"/>
    </location>
</feature>
<dbReference type="InterPro" id="IPR002575">
    <property type="entry name" value="Aminoglycoside_PTrfase"/>
</dbReference>
<organism evidence="14 15">
    <name type="scientific">Phocaeicola vulgatus str. 3775 SL</name>
    <name type="common">B</name>
    <name type="synonym">iv</name>
    <dbReference type="NCBI Taxonomy" id="1339350"/>
    <lineage>
        <taxon>Bacteria</taxon>
        <taxon>Pseudomonadati</taxon>
        <taxon>Bacteroidota</taxon>
        <taxon>Bacteroidia</taxon>
        <taxon>Bacteroidales</taxon>
        <taxon>Bacteroidaceae</taxon>
        <taxon>Phocaeicola</taxon>
    </lineage>
</organism>
<evidence type="ECO:0000256" key="10">
    <source>
        <dbReference type="PIRNR" id="PIRNR000706"/>
    </source>
</evidence>
<proteinExistence type="inferred from homology"/>
<evidence type="ECO:0000256" key="12">
    <source>
        <dbReference type="PIRSR" id="PIRSR000706-2"/>
    </source>
</evidence>
<dbReference type="NCBIfam" id="NF033064">
    <property type="entry name" value="APH_3p_IIIa"/>
    <property type="match status" value="1"/>
</dbReference>
<evidence type="ECO:0000259" key="13">
    <source>
        <dbReference type="Pfam" id="PF01636"/>
    </source>
</evidence>
<dbReference type="InterPro" id="IPR024165">
    <property type="entry name" value="Kan/Strep_kinase"/>
</dbReference>
<dbReference type="PANTHER" id="PTHR21310:SF41">
    <property type="entry name" value="3'-PHOSPHOTRANSFERASE, PUTATIVE-RELATED"/>
    <property type="match status" value="1"/>
</dbReference>
<sequence>MAKMRISPELKKLIEKYRCVKDTEGMSPAKVYKLVGENENLYLKMTDSRYKGTTYDVEREKDMMLWLEGKLPVPKVLHFERHDGWSNLLMSEADGVLCSEEYEDEQSPEKIIELYAECIRLFHSIDISDCPYTNSLDSRLAELDYLLNNDLADVDCENWEEDTPFKDPRELYDFLKTEKPEEELVFSHGDLGDSNIFVKDGKVSGFIDLGRSGRADKWYDIAFCVRSIREDIGEEQYVELFFDLLGIKPDWEKIKYYILLDELF</sequence>
<evidence type="ECO:0000256" key="6">
    <source>
        <dbReference type="ARBA" id="ARBA00022777"/>
    </source>
</evidence>
<dbReference type="Pfam" id="PF01636">
    <property type="entry name" value="APH"/>
    <property type="match status" value="1"/>
</dbReference>
<reference evidence="14 15" key="1">
    <citation type="submission" date="2014-04" db="EMBL/GenBank/DDBJ databases">
        <authorList>
            <person name="Sears C."/>
            <person name="Carroll K."/>
            <person name="Sack B.R."/>
            <person name="Qadri F."/>
            <person name="Myers L.L."/>
            <person name="Chung G.-T."/>
            <person name="Escheverria P."/>
            <person name="Fraser C.M."/>
            <person name="Sadzewicz L."/>
            <person name="Shefchek K.A."/>
            <person name="Tallon L."/>
            <person name="Das S.P."/>
            <person name="Daugherty S."/>
            <person name="Mongodin E.F."/>
        </authorList>
    </citation>
    <scope>NUCLEOTIDE SEQUENCE [LARGE SCALE GENOMIC DNA]</scope>
    <source>
        <strain evidence="15">3775 SL(B) 10 (iv)</strain>
    </source>
</reference>
<feature type="active site" description="Proton acceptor" evidence="11">
    <location>
        <position position="190"/>
    </location>
</feature>
<feature type="binding site" evidence="12">
    <location>
        <position position="208"/>
    </location>
    <ligand>
        <name>Mg(2+)</name>
        <dbReference type="ChEBI" id="CHEBI:18420"/>
    </ligand>
</feature>
<dbReference type="PANTHER" id="PTHR21310">
    <property type="entry name" value="AMINOGLYCOSIDE PHOSPHOTRANSFERASE-RELATED-RELATED"/>
    <property type="match status" value="1"/>
</dbReference>
<dbReference type="CDD" id="cd05150">
    <property type="entry name" value="APH"/>
    <property type="match status" value="1"/>
</dbReference>
<evidence type="ECO:0000256" key="3">
    <source>
        <dbReference type="ARBA" id="ARBA00017903"/>
    </source>
</evidence>
<dbReference type="GO" id="GO:0005524">
    <property type="term" value="F:ATP binding"/>
    <property type="evidence" value="ECO:0007669"/>
    <property type="project" value="UniProtKB-KW"/>
</dbReference>
<evidence type="ECO:0000256" key="11">
    <source>
        <dbReference type="PIRSR" id="PIRSR000706-1"/>
    </source>
</evidence>